<gene>
    <name evidence="5" type="ORF">D9Q98_005108</name>
</gene>
<dbReference type="GO" id="GO:0071949">
    <property type="term" value="F:FAD binding"/>
    <property type="evidence" value="ECO:0007669"/>
    <property type="project" value="InterPro"/>
</dbReference>
<name>A0A9D4TNG3_CHLVU</name>
<dbReference type="PANTHER" id="PTHR43762">
    <property type="entry name" value="L-GULONOLACTONE OXIDASE"/>
    <property type="match status" value="1"/>
</dbReference>
<sequence>MRRAASLLLQKAAAAVRESATGRAGAADGLAVLQRRASAAAGGARKGGGPVRRPAEQMHRGRGGAAFEAAPVVLTAEELAARERTNYLLGAGLIAMSAYGYYIVSRPRGGDGVPTPSPEHLVNWSGTHECQVQRFYQPETLEQLEATVKQAHTTAGRKLRCVGSGLSPNGLAFSEDGMVSLGLMDKVLDIDTASGQVRVQAGARVQAVADELRGHGLTLQNYASIREQTVGGFIQVSAHGTGAAIPPADEQVVALKLVTPALGTLELSQDQDPELFQLAKVGLGCLGVVAEVTLQCVPAHRLLERTTVNTAREVRKAHAQRLRDNKHLRYMWIPSTDTVVVVTCNEVAEGQEPAVPASKYSEEQQLAPLRTLLRSRLSAEQAAEVGGLSATQCRDRLLALGPLDAAWVKRVNQAEAEHWRRCEGTRVGWSDELLGFDCGGQQWVLETAFPAGTIEAPDGRDLAYMDELLRLVASHNVPAPAPIEQRWTAGSSAGMSPAAGAPGSLHSWVGVIMYLAELEPEQRQAVTKSFQQYAELVERQLMPKYGAVAHWAKIEVPSDPAQLAAMQQRLASRYPVAAFNAARRRLDPHNILGSPMMDALLPHTAAPAEAVAA</sequence>
<dbReference type="EMBL" id="SIDB01000007">
    <property type="protein sequence ID" value="KAI3430515.1"/>
    <property type="molecule type" value="Genomic_DNA"/>
</dbReference>
<accession>A0A9D4TNG3</accession>
<dbReference type="InterPro" id="IPR007173">
    <property type="entry name" value="ALO_C"/>
</dbReference>
<evidence type="ECO:0000256" key="1">
    <source>
        <dbReference type="ARBA" id="ARBA00001974"/>
    </source>
</evidence>
<evidence type="ECO:0000259" key="4">
    <source>
        <dbReference type="PROSITE" id="PS51387"/>
    </source>
</evidence>
<dbReference type="InterPro" id="IPR010031">
    <property type="entry name" value="FAD_lactone_oxidase-like"/>
</dbReference>
<reference evidence="5" key="1">
    <citation type="journal article" date="2019" name="Plant J.">
        <title>Chlorella vulgaris genome assembly and annotation reveals the molecular basis for metabolic acclimation to high light conditions.</title>
        <authorList>
            <person name="Cecchin M."/>
            <person name="Marcolungo L."/>
            <person name="Rossato M."/>
            <person name="Girolomoni L."/>
            <person name="Cosentino E."/>
            <person name="Cuine S."/>
            <person name="Li-Beisson Y."/>
            <person name="Delledonne M."/>
            <person name="Ballottari M."/>
        </authorList>
    </citation>
    <scope>NUCLEOTIDE SEQUENCE</scope>
    <source>
        <strain evidence="5">211/11P</strain>
    </source>
</reference>
<keyword evidence="6" id="KW-1185">Reference proteome</keyword>
<comment type="pathway">
    <text evidence="2">Cofactor biosynthesis; L-ascorbate biosynthesis.</text>
</comment>
<dbReference type="AlphaFoldDB" id="A0A9D4TNG3"/>
<feature type="domain" description="FAD-binding PCMH-type" evidence="4">
    <location>
        <begin position="128"/>
        <end position="299"/>
    </location>
</feature>
<dbReference type="InterPro" id="IPR006094">
    <property type="entry name" value="Oxid_FAD_bind_N"/>
</dbReference>
<comment type="cofactor">
    <cofactor evidence="1">
        <name>FAD</name>
        <dbReference type="ChEBI" id="CHEBI:57692"/>
    </cofactor>
</comment>
<dbReference type="GO" id="GO:0003885">
    <property type="term" value="F:D-arabinono-1,4-lactone oxidase activity"/>
    <property type="evidence" value="ECO:0007669"/>
    <property type="project" value="InterPro"/>
</dbReference>
<dbReference type="InterPro" id="IPR016166">
    <property type="entry name" value="FAD-bd_PCMH"/>
</dbReference>
<reference evidence="5" key="2">
    <citation type="submission" date="2020-11" db="EMBL/GenBank/DDBJ databases">
        <authorList>
            <person name="Cecchin M."/>
            <person name="Marcolungo L."/>
            <person name="Rossato M."/>
            <person name="Girolomoni L."/>
            <person name="Cosentino E."/>
            <person name="Cuine S."/>
            <person name="Li-Beisson Y."/>
            <person name="Delledonne M."/>
            <person name="Ballottari M."/>
        </authorList>
    </citation>
    <scope>NUCLEOTIDE SEQUENCE</scope>
    <source>
        <strain evidence="5">211/11P</strain>
        <tissue evidence="5">Whole cell</tissue>
    </source>
</reference>
<dbReference type="Pfam" id="PF01565">
    <property type="entry name" value="FAD_binding_4"/>
    <property type="match status" value="1"/>
</dbReference>
<dbReference type="Pfam" id="PF04030">
    <property type="entry name" value="ALO"/>
    <property type="match status" value="1"/>
</dbReference>
<proteinExistence type="predicted"/>
<dbReference type="PROSITE" id="PS51387">
    <property type="entry name" value="FAD_PCMH"/>
    <property type="match status" value="1"/>
</dbReference>
<dbReference type="InterPro" id="IPR010029">
    <property type="entry name" value="GL_DH"/>
</dbReference>
<comment type="caution">
    <text evidence="5">The sequence shown here is derived from an EMBL/GenBank/DDBJ whole genome shotgun (WGS) entry which is preliminary data.</text>
</comment>
<dbReference type="Proteomes" id="UP001055712">
    <property type="component" value="Unassembled WGS sequence"/>
</dbReference>
<dbReference type="Gene3D" id="3.30.465.10">
    <property type="match status" value="1"/>
</dbReference>
<dbReference type="OrthoDB" id="610608at2759"/>
<dbReference type="GO" id="GO:0016020">
    <property type="term" value="C:membrane"/>
    <property type="evidence" value="ECO:0007669"/>
    <property type="project" value="InterPro"/>
</dbReference>
<dbReference type="Gene3D" id="3.30.70.2520">
    <property type="match status" value="1"/>
</dbReference>
<dbReference type="PANTHER" id="PTHR43762:SF1">
    <property type="entry name" value="D-ARABINONO-1,4-LACTONE OXIDASE"/>
    <property type="match status" value="1"/>
</dbReference>
<dbReference type="InterPro" id="IPR016169">
    <property type="entry name" value="FAD-bd_PCMH_sub2"/>
</dbReference>
<dbReference type="Gene3D" id="3.30.43.10">
    <property type="entry name" value="Uridine Diphospho-n-acetylenolpyruvylglucosamine Reductase, domain 2"/>
    <property type="match status" value="1"/>
</dbReference>
<evidence type="ECO:0000313" key="6">
    <source>
        <dbReference type="Proteomes" id="UP001055712"/>
    </source>
</evidence>
<dbReference type="InterPro" id="IPR016167">
    <property type="entry name" value="FAD-bd_PCMH_sub1"/>
</dbReference>
<dbReference type="GO" id="GO:0016633">
    <property type="term" value="F:galactonolactone dehydrogenase activity"/>
    <property type="evidence" value="ECO:0007669"/>
    <property type="project" value="InterPro"/>
</dbReference>
<keyword evidence="3" id="KW-0560">Oxidoreductase</keyword>
<dbReference type="InterPro" id="IPR036318">
    <property type="entry name" value="FAD-bd_PCMH-like_sf"/>
</dbReference>
<evidence type="ECO:0000256" key="2">
    <source>
        <dbReference type="ARBA" id="ARBA00005147"/>
    </source>
</evidence>
<evidence type="ECO:0000313" key="5">
    <source>
        <dbReference type="EMBL" id="KAI3430515.1"/>
    </source>
</evidence>
<evidence type="ECO:0000256" key="3">
    <source>
        <dbReference type="ARBA" id="ARBA00023002"/>
    </source>
</evidence>
<dbReference type="NCBIfam" id="TIGR01676">
    <property type="entry name" value="GLDHase"/>
    <property type="match status" value="1"/>
</dbReference>
<organism evidence="5 6">
    <name type="scientific">Chlorella vulgaris</name>
    <name type="common">Green alga</name>
    <dbReference type="NCBI Taxonomy" id="3077"/>
    <lineage>
        <taxon>Eukaryota</taxon>
        <taxon>Viridiplantae</taxon>
        <taxon>Chlorophyta</taxon>
        <taxon>core chlorophytes</taxon>
        <taxon>Trebouxiophyceae</taxon>
        <taxon>Chlorellales</taxon>
        <taxon>Chlorellaceae</taxon>
        <taxon>Chlorella clade</taxon>
        <taxon>Chlorella</taxon>
    </lineage>
</organism>
<protein>
    <recommendedName>
        <fullName evidence="4">FAD-binding PCMH-type domain-containing protein</fullName>
    </recommendedName>
</protein>
<dbReference type="SUPFAM" id="SSF56176">
    <property type="entry name" value="FAD-binding/transporter-associated domain-like"/>
    <property type="match status" value="1"/>
</dbReference>